<dbReference type="InterPro" id="IPR001680">
    <property type="entry name" value="WD40_rpt"/>
</dbReference>
<evidence type="ECO:0000256" key="1">
    <source>
        <dbReference type="ARBA" id="ARBA00004123"/>
    </source>
</evidence>
<keyword evidence="4" id="KW-0805">Transcription regulation</keyword>
<proteinExistence type="predicted"/>
<dbReference type="PROSITE" id="PS50082">
    <property type="entry name" value="WD_REPEATS_2"/>
    <property type="match status" value="5"/>
</dbReference>
<feature type="repeat" description="WD" evidence="7">
    <location>
        <begin position="623"/>
        <end position="664"/>
    </location>
</feature>
<reference evidence="10" key="2">
    <citation type="submission" date="2015-07" db="EMBL/GenBank/DDBJ databases">
        <title>Contrasting host-pathogen interactions and genome evolution in two generalist and specialist microsporidian pathogens of mosquitoes.</title>
        <authorList>
            <consortium name="The Broad Institute Genomics Platform"/>
            <consortium name="The Broad Institute Genome Sequencing Center for Infectious Disease"/>
            <person name="Cuomo C.A."/>
            <person name="Sanscrainte N.D."/>
            <person name="Goldberg J.M."/>
            <person name="Heiman D."/>
            <person name="Young S."/>
            <person name="Zeng Q."/>
            <person name="Becnel J.J."/>
            <person name="Birren B.W."/>
        </authorList>
    </citation>
    <scope>NUCLEOTIDE SEQUENCE [LARGE SCALE GENOMIC DNA]</scope>
    <source>
        <strain evidence="10">USNM 41457</strain>
    </source>
</reference>
<dbReference type="InterPro" id="IPR036322">
    <property type="entry name" value="WD40_repeat_dom_sf"/>
</dbReference>
<keyword evidence="3" id="KW-0677">Repeat</keyword>
<evidence type="ECO:0000313" key="10">
    <source>
        <dbReference type="Proteomes" id="UP000003163"/>
    </source>
</evidence>
<dbReference type="Gene3D" id="2.130.10.10">
    <property type="entry name" value="YVTN repeat-like/Quinoprotein amine dehydrogenase"/>
    <property type="match status" value="2"/>
</dbReference>
<keyword evidence="6" id="KW-0539">Nucleus</keyword>
<dbReference type="OMA" id="HLDMVHC"/>
<accession>J9DQE8</accession>
<dbReference type="PROSITE" id="PS00678">
    <property type="entry name" value="WD_REPEATS_1"/>
    <property type="match status" value="1"/>
</dbReference>
<feature type="repeat" description="WD" evidence="7">
    <location>
        <begin position="455"/>
        <end position="489"/>
    </location>
</feature>
<dbReference type="GO" id="GO:0005669">
    <property type="term" value="C:transcription factor TFIID complex"/>
    <property type="evidence" value="ECO:0007669"/>
    <property type="project" value="TreeGrafter"/>
</dbReference>
<dbReference type="SUPFAM" id="SSF160897">
    <property type="entry name" value="Taf5 N-terminal domain-like"/>
    <property type="match status" value="1"/>
</dbReference>
<dbReference type="HOGENOM" id="CLU_005884_2_1_1"/>
<keyword evidence="5" id="KW-0804">Transcription</keyword>
<dbReference type="InParanoid" id="J9DQE8"/>
<evidence type="ECO:0000259" key="8">
    <source>
        <dbReference type="Pfam" id="PF04494"/>
    </source>
</evidence>
<dbReference type="Gene3D" id="1.25.40.500">
    <property type="entry name" value="TFIID subunit TAF5, NTD2 domain"/>
    <property type="match status" value="1"/>
</dbReference>
<reference evidence="9 10" key="1">
    <citation type="submission" date="2011-08" db="EMBL/GenBank/DDBJ databases">
        <authorList>
            <person name="Liu Z.J."/>
            <person name="Shi F.L."/>
            <person name="Lu J.Q."/>
            <person name="Li M."/>
            <person name="Wang Z.L."/>
        </authorList>
    </citation>
    <scope>NUCLEOTIDE SEQUENCE [LARGE SCALE GENOMIC DNA]</scope>
    <source>
        <strain evidence="9 10">USNM 41457</strain>
    </source>
</reference>
<evidence type="ECO:0000256" key="4">
    <source>
        <dbReference type="ARBA" id="ARBA00023015"/>
    </source>
</evidence>
<dbReference type="InterPro" id="IPR007582">
    <property type="entry name" value="TFIID_NTD2"/>
</dbReference>
<dbReference type="PRINTS" id="PR00320">
    <property type="entry name" value="GPROTEINBRPT"/>
</dbReference>
<dbReference type="GO" id="GO:0006367">
    <property type="term" value="P:transcription initiation at RNA polymerase II promoter"/>
    <property type="evidence" value="ECO:0007669"/>
    <property type="project" value="TreeGrafter"/>
</dbReference>
<dbReference type="Pfam" id="PF04494">
    <property type="entry name" value="TFIID_NTD2"/>
    <property type="match status" value="1"/>
</dbReference>
<dbReference type="CDD" id="cd08044">
    <property type="entry name" value="TAF5_NTD2"/>
    <property type="match status" value="1"/>
</dbReference>
<evidence type="ECO:0000256" key="3">
    <source>
        <dbReference type="ARBA" id="ARBA00022737"/>
    </source>
</evidence>
<dbReference type="SMART" id="SM00320">
    <property type="entry name" value="WD40"/>
    <property type="match status" value="6"/>
</dbReference>
<dbReference type="GO" id="GO:0016251">
    <property type="term" value="F:RNA polymerase II general transcription initiation factor activity"/>
    <property type="evidence" value="ECO:0007669"/>
    <property type="project" value="TreeGrafter"/>
</dbReference>
<gene>
    <name evidence="9" type="ORF">EDEG_01007</name>
</gene>
<dbReference type="PANTHER" id="PTHR19879">
    <property type="entry name" value="TRANSCRIPTION INITIATION FACTOR TFIID"/>
    <property type="match status" value="1"/>
</dbReference>
<dbReference type="PROSITE" id="PS50294">
    <property type="entry name" value="WD_REPEATS_REGION"/>
    <property type="match status" value="3"/>
</dbReference>
<keyword evidence="2 7" id="KW-0853">WD repeat</keyword>
<dbReference type="EMBL" id="AFBI03000013">
    <property type="protein sequence ID" value="EJW04785.1"/>
    <property type="molecule type" value="Genomic_DNA"/>
</dbReference>
<dbReference type="SUPFAM" id="SSF50978">
    <property type="entry name" value="WD40 repeat-like"/>
    <property type="match status" value="1"/>
</dbReference>
<protein>
    <recommendedName>
        <fullName evidence="8">TFIID subunit TAF5 NTD2 domain-containing protein</fullName>
    </recommendedName>
</protein>
<dbReference type="CDD" id="cd00200">
    <property type="entry name" value="WD40"/>
    <property type="match status" value="1"/>
</dbReference>
<feature type="repeat" description="WD" evidence="7">
    <location>
        <begin position="497"/>
        <end position="530"/>
    </location>
</feature>
<evidence type="ECO:0000256" key="5">
    <source>
        <dbReference type="ARBA" id="ARBA00023163"/>
    </source>
</evidence>
<sequence>MVVILKKHILQNDDPDVISSFSDLKTWVEESLDIFRDELLRILYPLFVHIYLDLIATHKIEISKEFFKRFKKDFESERQQRKVELSVLESISDVLHLRENNIACNYRSHKYRLAVGKYAFTLFLAYLEDHNLTQFLKIVSHYFDIDVYTGTRKSTDDEGISGVVEIGEDTALDLNTYLVDKTAADTVLTGEKYKFDPLQTFVHKNVKGMDKEEKYNKPNVPIGPTIPNANIKKMQELLKRVSVSKNHLPSICCYTVHNSDEKLCCAEINEECTMIALGYQDSYIEIISLKGDLRKLKTSTELGKGEDSSSKKNAKKDTIENIYDMDLNESVIFKNKNQGEDLFANTEYDFDITNKNAKSKFAGNQSTESFENYSKKLDFDDQSARKTEIDKFENTLDENPINNSEINLNTSSSTKKHEIDYNLEHIYGKQKPEKKEKQKDPTAHLYESIGPSTKLIGHSGPIYCLKFFKGNKFLLSCSQDCTVRLWSLELFTCIAIYKAHVFPIWSIDVSADNWYFASGGLDKQAHIWSVIGSKPERLIVSALSDVTVVKFHPNGNYIFTGSNDNKIRMHSVQDGSIKRIFNGHTEGITCLEVSSCGKFLLSGGKDKLVILWDIAASKLLNKFTGNERSVYSVAFCWFGNIIASVGADCSVRIWDRTDSKGVPVSTFFTRNTPLIAIRFGFRNIISVVGPFL</sequence>
<evidence type="ECO:0000313" key="9">
    <source>
        <dbReference type="EMBL" id="EJW04785.1"/>
    </source>
</evidence>
<dbReference type="InterPro" id="IPR019775">
    <property type="entry name" value="WD40_repeat_CS"/>
</dbReference>
<evidence type="ECO:0000256" key="2">
    <source>
        <dbReference type="ARBA" id="ARBA00022574"/>
    </source>
</evidence>
<evidence type="ECO:0000256" key="7">
    <source>
        <dbReference type="PROSITE-ProRule" id="PRU00221"/>
    </source>
</evidence>
<dbReference type="InterPro" id="IPR015943">
    <property type="entry name" value="WD40/YVTN_repeat-like_dom_sf"/>
</dbReference>
<dbReference type="InterPro" id="IPR037264">
    <property type="entry name" value="TFIID_NTD2_sf"/>
</dbReference>
<comment type="caution">
    <text evidence="9">The sequence shown here is derived from an EMBL/GenBank/DDBJ whole genome shotgun (WGS) entry which is preliminary data.</text>
</comment>
<dbReference type="PANTHER" id="PTHR19879:SF1">
    <property type="entry name" value="CANNONBALL-RELATED"/>
    <property type="match status" value="1"/>
</dbReference>
<dbReference type="Proteomes" id="UP000003163">
    <property type="component" value="Unassembled WGS sequence"/>
</dbReference>
<dbReference type="InterPro" id="IPR020472">
    <property type="entry name" value="WD40_PAC1"/>
</dbReference>
<keyword evidence="10" id="KW-1185">Reference proteome</keyword>
<feature type="domain" description="TFIID subunit TAF5 NTD2" evidence="8">
    <location>
        <begin position="12"/>
        <end position="142"/>
    </location>
</feature>
<dbReference type="Pfam" id="PF00400">
    <property type="entry name" value="WD40"/>
    <property type="match status" value="5"/>
</dbReference>
<evidence type="ECO:0000256" key="6">
    <source>
        <dbReference type="ARBA" id="ARBA00023242"/>
    </source>
</evidence>
<organism evidence="9 10">
    <name type="scientific">Edhazardia aedis (strain USNM 41457)</name>
    <name type="common">Microsporidian parasite</name>
    <dbReference type="NCBI Taxonomy" id="1003232"/>
    <lineage>
        <taxon>Eukaryota</taxon>
        <taxon>Fungi</taxon>
        <taxon>Fungi incertae sedis</taxon>
        <taxon>Microsporidia</taxon>
        <taxon>Edhazardia</taxon>
    </lineage>
</organism>
<dbReference type="OrthoDB" id="10266330at2759"/>
<dbReference type="AlphaFoldDB" id="J9DQE8"/>
<feature type="repeat" description="WD" evidence="7">
    <location>
        <begin position="581"/>
        <end position="622"/>
    </location>
</feature>
<dbReference type="VEuPathDB" id="MicrosporidiaDB:EDEG_01007"/>
<name>J9DQE8_EDHAE</name>
<feature type="repeat" description="WD" evidence="7">
    <location>
        <begin position="539"/>
        <end position="580"/>
    </location>
</feature>
<dbReference type="STRING" id="1003232.J9DQE8"/>
<comment type="subcellular location">
    <subcellularLocation>
        <location evidence="1">Nucleus</location>
    </subcellularLocation>
</comment>